<dbReference type="GO" id="GO:0005684">
    <property type="term" value="C:U2-type spliceosomal complex"/>
    <property type="evidence" value="ECO:0007669"/>
    <property type="project" value="TreeGrafter"/>
</dbReference>
<feature type="compositionally biased region" description="Basic and acidic residues" evidence="2">
    <location>
        <begin position="244"/>
        <end position="258"/>
    </location>
</feature>
<feature type="compositionally biased region" description="Basic residues" evidence="2">
    <location>
        <begin position="210"/>
        <end position="228"/>
    </location>
</feature>
<name>A0AAJ6XUZ7_POPEU</name>
<dbReference type="InterPro" id="IPR051112">
    <property type="entry name" value="CWC26_splicing_factor"/>
</dbReference>
<feature type="compositionally biased region" description="Polar residues" evidence="2">
    <location>
        <begin position="300"/>
        <end position="316"/>
    </location>
</feature>
<comment type="similarity">
    <text evidence="1">Belongs to the CWC26 family.</text>
</comment>
<feature type="compositionally biased region" description="Basic and acidic residues" evidence="2">
    <location>
        <begin position="380"/>
        <end position="415"/>
    </location>
</feature>
<dbReference type="KEGG" id="peu:105130977"/>
<dbReference type="GO" id="GO:0000398">
    <property type="term" value="P:mRNA splicing, via spliceosome"/>
    <property type="evidence" value="ECO:0007669"/>
    <property type="project" value="TreeGrafter"/>
</dbReference>
<evidence type="ECO:0000313" key="4">
    <source>
        <dbReference type="RefSeq" id="XP_011032023.1"/>
    </source>
</evidence>
<feature type="compositionally biased region" description="Basic and acidic residues" evidence="2">
    <location>
        <begin position="10"/>
        <end position="19"/>
    </location>
</feature>
<evidence type="ECO:0000313" key="3">
    <source>
        <dbReference type="Proteomes" id="UP000694918"/>
    </source>
</evidence>
<dbReference type="PANTHER" id="PTHR31809">
    <property type="entry name" value="BUD13 HOMOLOG"/>
    <property type="match status" value="1"/>
</dbReference>
<dbReference type="GeneID" id="105130977"/>
<dbReference type="GO" id="GO:0003723">
    <property type="term" value="F:RNA binding"/>
    <property type="evidence" value="ECO:0007669"/>
    <property type="project" value="TreeGrafter"/>
</dbReference>
<protein>
    <submittedName>
        <fullName evidence="4 5">BUD13 homolog</fullName>
    </submittedName>
</protein>
<dbReference type="Proteomes" id="UP000694918">
    <property type="component" value="Unplaced"/>
</dbReference>
<feature type="region of interest" description="Disordered" evidence="2">
    <location>
        <begin position="1"/>
        <end position="76"/>
    </location>
</feature>
<dbReference type="RefSeq" id="XP_011032023.1">
    <property type="nucleotide sequence ID" value="XM_011033721.1"/>
</dbReference>
<dbReference type="Pfam" id="PF09736">
    <property type="entry name" value="Bud13"/>
    <property type="match status" value="1"/>
</dbReference>
<accession>A0AAJ6XUZ7</accession>
<evidence type="ECO:0000313" key="5">
    <source>
        <dbReference type="RefSeq" id="XP_011032024.1"/>
    </source>
</evidence>
<dbReference type="RefSeq" id="XP_011032024.1">
    <property type="nucleotide sequence ID" value="XM_011033722.1"/>
</dbReference>
<keyword evidence="3" id="KW-1185">Reference proteome</keyword>
<gene>
    <name evidence="4 5" type="primary">LOC105130977</name>
</gene>
<dbReference type="PANTHER" id="PTHR31809:SF0">
    <property type="entry name" value="BUD13 HOMOLOG"/>
    <property type="match status" value="1"/>
</dbReference>
<sequence>MASSTMGSKSLKEYLKKYGSDNQEEEKKVKKKKKKVKPNASGVLVVDEDPVWQKPVKLEEEENDSADEENPQVDEDIEVKRMKRLELIRARRAYNAIAEDGSGWVILSPNHANSADPYPDMSPLHKRKVRNDTPSPEHEGKPLHNGGDDADLSPPRQQQRQHHSPSPGPDTNLNSDLSPPLKRRYRNDTPSPEPQLKPSREASDLSPPRRQQKHHHSPSPKPYTKSKHSSVLNSDLSPPRRRRTDPESPKLKPLKEDTDLSPPRQQRQRHYTPSPKPEPDLSPPRKRKKDVGRSGLPDNSHLSTQLSTQSGNSRASMAQDISPPRKNRKESSDPVSSKELPKTGLITGRDMREEIKTKKEASLLFDKMDPSISGRGAEPVYRDKKTGERISKNDYLKSKQKVEEKPKEKKLEWGKGLAQKREVETRLEELELEKDKPFARTRDDPELDKMLMERVRWGDPMAHLVKKKHSEPVLADLGDSEKMKESGFIIPQDIPSHSWIKRGLDAAPNRYGIRPGRHWDGVDRSNGYEKQLFKRMNEKQATEREAYLWSVSDM</sequence>
<dbReference type="InterPro" id="IPR018609">
    <property type="entry name" value="Bud13"/>
</dbReference>
<reference evidence="4 5" key="1">
    <citation type="submission" date="2025-04" db="UniProtKB">
        <authorList>
            <consortium name="RefSeq"/>
        </authorList>
    </citation>
    <scope>IDENTIFICATION</scope>
</reference>
<feature type="region of interest" description="Disordered" evidence="2">
    <location>
        <begin position="99"/>
        <end position="354"/>
    </location>
</feature>
<feature type="region of interest" description="Disordered" evidence="2">
    <location>
        <begin position="366"/>
        <end position="415"/>
    </location>
</feature>
<proteinExistence type="inferred from homology"/>
<dbReference type="AlphaFoldDB" id="A0AAJ6XUZ7"/>
<organism evidence="3 5">
    <name type="scientific">Populus euphratica</name>
    <name type="common">Euphrates poplar</name>
    <dbReference type="NCBI Taxonomy" id="75702"/>
    <lineage>
        <taxon>Eukaryota</taxon>
        <taxon>Viridiplantae</taxon>
        <taxon>Streptophyta</taxon>
        <taxon>Embryophyta</taxon>
        <taxon>Tracheophyta</taxon>
        <taxon>Spermatophyta</taxon>
        <taxon>Magnoliopsida</taxon>
        <taxon>eudicotyledons</taxon>
        <taxon>Gunneridae</taxon>
        <taxon>Pentapetalae</taxon>
        <taxon>rosids</taxon>
        <taxon>fabids</taxon>
        <taxon>Malpighiales</taxon>
        <taxon>Salicaceae</taxon>
        <taxon>Saliceae</taxon>
        <taxon>Populus</taxon>
    </lineage>
</organism>
<feature type="compositionally biased region" description="Acidic residues" evidence="2">
    <location>
        <begin position="59"/>
        <end position="76"/>
    </location>
</feature>
<evidence type="ECO:0000256" key="2">
    <source>
        <dbReference type="SAM" id="MobiDB-lite"/>
    </source>
</evidence>
<evidence type="ECO:0000256" key="1">
    <source>
        <dbReference type="ARBA" id="ARBA00011069"/>
    </source>
</evidence>
<dbReference type="GO" id="GO:0070274">
    <property type="term" value="C:RES complex"/>
    <property type="evidence" value="ECO:0007669"/>
    <property type="project" value="TreeGrafter"/>
</dbReference>